<sequence>MNTPFPRRRLAGTALATGAAAILLAGCTAAGPSTSEAPAVELPFGPTTPAASGPVDSVTWMLPSEPATFDFDIDSGAAENTVFANVCERLMAVQPDLTTVPHLAESAEWVDDTRVVFTIRDGVTFHDGSPMTAADVLWSMQRHAAEGADESDEYANVVSMEQTGEREITVTMAQRDAIFIQAMAGNGGMVLNPRVVEAQGDAFGSPGTPDACTGPYTLGEWKPGSSLTIERAADYWDDSREVLAGEVVFRWADQSAVVNALTAGEADGSYLDSPASAIPLQQVSDVSLAQGPSTNAWVLLATERGPLADERIRQALSLAIDRSGITTAAFGGLAQPWKTPIGQGAWGYETEAFQAAYDELEGAPASPDAADLERAKALVAEAGAPDEPILVASDGGSVRNVVSNALVAAAKQIGLDAEIVTVPSAQYGDFYSDEAVRGQADLFSDEYYISKNDPVGFYKNGASTATVNFVGFSDPDYDALVKEAFAATDDAERAELAIELQRRWVEATPWISIAQSPSTVALRAELTGVPASAAYLYYPWAADLGTTEG</sequence>
<feature type="signal peptide" evidence="1">
    <location>
        <begin position="1"/>
        <end position="30"/>
    </location>
</feature>
<dbReference type="Gene3D" id="3.10.105.10">
    <property type="entry name" value="Dipeptide-binding Protein, Domain 3"/>
    <property type="match status" value="1"/>
</dbReference>
<dbReference type="GO" id="GO:0016740">
    <property type="term" value="F:transferase activity"/>
    <property type="evidence" value="ECO:0007669"/>
    <property type="project" value="UniProtKB-KW"/>
</dbReference>
<gene>
    <name evidence="3" type="ORF">GCM10010196_03240</name>
</gene>
<keyword evidence="3" id="KW-0808">Transferase</keyword>
<dbReference type="Pfam" id="PF00496">
    <property type="entry name" value="SBP_bac_5"/>
    <property type="match status" value="1"/>
</dbReference>
<dbReference type="PROSITE" id="PS51257">
    <property type="entry name" value="PROKAR_LIPOPROTEIN"/>
    <property type="match status" value="1"/>
</dbReference>
<dbReference type="GO" id="GO:0043190">
    <property type="term" value="C:ATP-binding cassette (ABC) transporter complex"/>
    <property type="evidence" value="ECO:0007669"/>
    <property type="project" value="InterPro"/>
</dbReference>
<reference evidence="3" key="2">
    <citation type="submission" date="2020-09" db="EMBL/GenBank/DDBJ databases">
        <authorList>
            <person name="Sun Q."/>
            <person name="Ohkuma M."/>
        </authorList>
    </citation>
    <scope>NUCLEOTIDE SEQUENCE</scope>
    <source>
        <strain evidence="3">JCM 3346</strain>
    </source>
</reference>
<dbReference type="GO" id="GO:0042597">
    <property type="term" value="C:periplasmic space"/>
    <property type="evidence" value="ECO:0007669"/>
    <property type="project" value="UniProtKB-ARBA"/>
</dbReference>
<reference evidence="3" key="1">
    <citation type="journal article" date="2014" name="Int. J. Syst. Evol. Microbiol.">
        <title>Complete genome sequence of Corynebacterium casei LMG S-19264T (=DSM 44701T), isolated from a smear-ripened cheese.</title>
        <authorList>
            <consortium name="US DOE Joint Genome Institute (JGI-PGF)"/>
            <person name="Walter F."/>
            <person name="Albersmeier A."/>
            <person name="Kalinowski J."/>
            <person name="Ruckert C."/>
        </authorList>
    </citation>
    <scope>NUCLEOTIDE SEQUENCE</scope>
    <source>
        <strain evidence="3">JCM 3346</strain>
    </source>
</reference>
<dbReference type="InterPro" id="IPR000914">
    <property type="entry name" value="SBP_5_dom"/>
</dbReference>
<dbReference type="InterPro" id="IPR039424">
    <property type="entry name" value="SBP_5"/>
</dbReference>
<feature type="domain" description="Solute-binding protein family 5" evidence="2">
    <location>
        <begin position="99"/>
        <end position="465"/>
    </location>
</feature>
<dbReference type="InterPro" id="IPR030678">
    <property type="entry name" value="Peptide/Ni-bd"/>
</dbReference>
<dbReference type="RefSeq" id="WP_189083567.1">
    <property type="nucleotide sequence ID" value="NZ_BMRJ01000001.1"/>
</dbReference>
<dbReference type="CDD" id="cd00995">
    <property type="entry name" value="PBP2_NikA_DppA_OppA_like"/>
    <property type="match status" value="1"/>
</dbReference>
<comment type="caution">
    <text evidence="3">The sequence shown here is derived from an EMBL/GenBank/DDBJ whole genome shotgun (WGS) entry which is preliminary data.</text>
</comment>
<dbReference type="GO" id="GO:1904680">
    <property type="term" value="F:peptide transmembrane transporter activity"/>
    <property type="evidence" value="ECO:0007669"/>
    <property type="project" value="TreeGrafter"/>
</dbReference>
<keyword evidence="4" id="KW-1185">Reference proteome</keyword>
<dbReference type="PIRSF" id="PIRSF002741">
    <property type="entry name" value="MppA"/>
    <property type="match status" value="1"/>
</dbReference>
<dbReference type="SUPFAM" id="SSF53850">
    <property type="entry name" value="Periplasmic binding protein-like II"/>
    <property type="match status" value="1"/>
</dbReference>
<evidence type="ECO:0000259" key="2">
    <source>
        <dbReference type="Pfam" id="PF00496"/>
    </source>
</evidence>
<dbReference type="GO" id="GO:0015833">
    <property type="term" value="P:peptide transport"/>
    <property type="evidence" value="ECO:0007669"/>
    <property type="project" value="TreeGrafter"/>
</dbReference>
<accession>A0A918F9I9</accession>
<dbReference type="Gene3D" id="3.40.190.10">
    <property type="entry name" value="Periplasmic binding protein-like II"/>
    <property type="match status" value="1"/>
</dbReference>
<dbReference type="EMBL" id="BMRJ01000001">
    <property type="protein sequence ID" value="GGR14039.1"/>
    <property type="molecule type" value="Genomic_DNA"/>
</dbReference>
<proteinExistence type="predicted"/>
<dbReference type="PROSITE" id="PS51318">
    <property type="entry name" value="TAT"/>
    <property type="match status" value="1"/>
</dbReference>
<feature type="chain" id="PRO_5039171752" evidence="1">
    <location>
        <begin position="31"/>
        <end position="549"/>
    </location>
</feature>
<keyword evidence="1" id="KW-0732">Signal</keyword>
<protein>
    <submittedName>
        <fullName evidence="3">Glycosyl transferase</fullName>
    </submittedName>
</protein>
<evidence type="ECO:0000313" key="3">
    <source>
        <dbReference type="EMBL" id="GGR14039.1"/>
    </source>
</evidence>
<evidence type="ECO:0000256" key="1">
    <source>
        <dbReference type="SAM" id="SignalP"/>
    </source>
</evidence>
<organism evidence="3 4">
    <name type="scientific">Agromyces mediolanus</name>
    <name type="common">Corynebacterium mediolanum</name>
    <dbReference type="NCBI Taxonomy" id="41986"/>
    <lineage>
        <taxon>Bacteria</taxon>
        <taxon>Bacillati</taxon>
        <taxon>Actinomycetota</taxon>
        <taxon>Actinomycetes</taxon>
        <taxon>Micrococcales</taxon>
        <taxon>Microbacteriaceae</taxon>
        <taxon>Agromyces</taxon>
    </lineage>
</organism>
<dbReference type="PANTHER" id="PTHR30290">
    <property type="entry name" value="PERIPLASMIC BINDING COMPONENT OF ABC TRANSPORTER"/>
    <property type="match status" value="1"/>
</dbReference>
<dbReference type="InterPro" id="IPR006311">
    <property type="entry name" value="TAT_signal"/>
</dbReference>
<dbReference type="Proteomes" id="UP000610303">
    <property type="component" value="Unassembled WGS sequence"/>
</dbReference>
<name>A0A918F9I9_AGRME</name>
<dbReference type="AlphaFoldDB" id="A0A918F9I9"/>
<evidence type="ECO:0000313" key="4">
    <source>
        <dbReference type="Proteomes" id="UP000610303"/>
    </source>
</evidence>